<dbReference type="InterPro" id="IPR002586">
    <property type="entry name" value="CobQ/CobB/MinD/ParA_Nub-bd_dom"/>
</dbReference>
<dbReference type="InterPro" id="IPR027417">
    <property type="entry name" value="P-loop_NTPase"/>
</dbReference>
<dbReference type="RefSeq" id="WP_003614136.1">
    <property type="nucleotide sequence ID" value="NZ_ADVE02000001.1"/>
</dbReference>
<dbReference type="AlphaFoldDB" id="A0A2D2CXT1"/>
<reference evidence="3" key="1">
    <citation type="submission" date="2017-10" db="EMBL/GenBank/DDBJ databases">
        <title>Completed PacBio SMRT sequence of Methylosinus trichosporium OB3b reveals presence of a third large plasmid.</title>
        <authorList>
            <person name="Charles T.C."/>
            <person name="Lynch M.D.J."/>
            <person name="Heil J.R."/>
            <person name="Cheng J."/>
        </authorList>
    </citation>
    <scope>NUCLEOTIDE SEQUENCE [LARGE SCALE GENOMIC DNA]</scope>
    <source>
        <strain evidence="3">OB3b</strain>
    </source>
</reference>
<dbReference type="Proteomes" id="UP000230709">
    <property type="component" value="Chromosome"/>
</dbReference>
<evidence type="ECO:0000313" key="2">
    <source>
        <dbReference type="EMBL" id="ATQ67538.1"/>
    </source>
</evidence>
<sequence>MLASPLVLVGADKGGVGKTTVTRLLVDFLEMSGLDVRPFDTQAPTGTLLRFYPDITKVMDIRDIRDQARLIESLASHQAVTIVDLKAGQLVHTLRFMEDVGLLDAAARGEARILVLHLIGASLASLAELEAVAPFKDKCEYRIVKNLVNGSSFFDDNADVSEHYLRRGDAGSEIVVPRLDPLAYEAVELTGLPFSSFVFDEPARVAEARPRSFVLRGYVRTWLERSWAGFETAGLRGFLAPQGDKHELDKQELDKKELLAAG</sequence>
<dbReference type="SUPFAM" id="SSF52540">
    <property type="entry name" value="P-loop containing nucleoside triphosphate hydrolases"/>
    <property type="match status" value="1"/>
</dbReference>
<organism evidence="2 3">
    <name type="scientific">Methylosinus trichosporium (strain ATCC 35070 / NCIMB 11131 / UNIQEM 75 / OB3b)</name>
    <dbReference type="NCBI Taxonomy" id="595536"/>
    <lineage>
        <taxon>Bacteria</taxon>
        <taxon>Pseudomonadati</taxon>
        <taxon>Pseudomonadota</taxon>
        <taxon>Alphaproteobacteria</taxon>
        <taxon>Hyphomicrobiales</taxon>
        <taxon>Methylocystaceae</taxon>
        <taxon>Methylosinus</taxon>
    </lineage>
</organism>
<dbReference type="Pfam" id="PF01656">
    <property type="entry name" value="CbiA"/>
    <property type="match status" value="1"/>
</dbReference>
<keyword evidence="3" id="KW-1185">Reference proteome</keyword>
<dbReference type="Gene3D" id="3.40.50.300">
    <property type="entry name" value="P-loop containing nucleotide triphosphate hydrolases"/>
    <property type="match status" value="1"/>
</dbReference>
<evidence type="ECO:0000313" key="3">
    <source>
        <dbReference type="Proteomes" id="UP000230709"/>
    </source>
</evidence>
<accession>A0A2D2CXT1</accession>
<proteinExistence type="predicted"/>
<dbReference type="KEGG" id="mtw:CQW49_06285"/>
<gene>
    <name evidence="2" type="ORF">CQW49_06285</name>
</gene>
<evidence type="ECO:0000259" key="1">
    <source>
        <dbReference type="Pfam" id="PF01656"/>
    </source>
</evidence>
<dbReference type="EMBL" id="CP023737">
    <property type="protein sequence ID" value="ATQ67538.1"/>
    <property type="molecule type" value="Genomic_DNA"/>
</dbReference>
<dbReference type="STRING" id="595536.GCA_000178815_03903"/>
<feature type="domain" description="CobQ/CobB/MinD/ParA nucleotide binding" evidence="1">
    <location>
        <begin position="10"/>
        <end position="79"/>
    </location>
</feature>
<name>A0A2D2CXT1_METT3</name>
<protein>
    <recommendedName>
        <fullName evidence="1">CobQ/CobB/MinD/ParA nucleotide binding domain-containing protein</fullName>
    </recommendedName>
</protein>